<accession>A0A2B4RM20</accession>
<gene>
    <name evidence="5" type="primary">K02A2.6</name>
    <name evidence="5" type="ORF">AWC38_SpisGene18125</name>
</gene>
<dbReference type="Pfam" id="PF17919">
    <property type="entry name" value="RT_RNaseH_2"/>
    <property type="match status" value="1"/>
</dbReference>
<dbReference type="InterPro" id="IPR041588">
    <property type="entry name" value="Integrase_H2C2"/>
</dbReference>
<proteinExistence type="predicted"/>
<dbReference type="PROSITE" id="PS50158">
    <property type="entry name" value="ZF_CCHC"/>
    <property type="match status" value="1"/>
</dbReference>
<dbReference type="CDD" id="cd09274">
    <property type="entry name" value="RNase_HI_RT_Ty3"/>
    <property type="match status" value="1"/>
</dbReference>
<reference evidence="6" key="1">
    <citation type="journal article" date="2017" name="bioRxiv">
        <title>Comparative analysis of the genomes of Stylophora pistillata and Acropora digitifera provides evidence for extensive differences between species of corals.</title>
        <authorList>
            <person name="Voolstra C.R."/>
            <person name="Li Y."/>
            <person name="Liew Y.J."/>
            <person name="Baumgarten S."/>
            <person name="Zoccola D."/>
            <person name="Flot J.-F."/>
            <person name="Tambutte S."/>
            <person name="Allemand D."/>
            <person name="Aranda M."/>
        </authorList>
    </citation>
    <scope>NUCLEOTIDE SEQUENCE [LARGE SCALE GENOMIC DNA]</scope>
</reference>
<keyword evidence="6" id="KW-1185">Reference proteome</keyword>
<protein>
    <submittedName>
        <fullName evidence="5">Uncharacterized protein K02A2.6</fullName>
    </submittedName>
</protein>
<dbReference type="SUPFAM" id="SSF56672">
    <property type="entry name" value="DNA/RNA polymerases"/>
    <property type="match status" value="1"/>
</dbReference>
<dbReference type="InterPro" id="IPR001878">
    <property type="entry name" value="Znf_CCHC"/>
</dbReference>
<evidence type="ECO:0000256" key="3">
    <source>
        <dbReference type="SAM" id="MobiDB-lite"/>
    </source>
</evidence>
<dbReference type="PANTHER" id="PTHR37984">
    <property type="entry name" value="PROTEIN CBG26694"/>
    <property type="match status" value="1"/>
</dbReference>
<name>A0A2B4RM20_STYPI</name>
<evidence type="ECO:0000313" key="5">
    <source>
        <dbReference type="EMBL" id="PFX17550.1"/>
    </source>
</evidence>
<sequence>MRTSFKWSASFEEQSCESKLCSHLGRKSWKNTRQVPKSHHCTERRSKRALQKVRGADKAKILYTCSRIKLPPAGARQQPQRPASNDQKQGRSNRESCFNCGAKPSDPKSDCPAKEAKCFKCGKEGHCGSVCKSKNKDARVNELRVQPSTASECVNCVLNEYEPLHFNAPIHHLKTVTVESLNHPKSEPHIRPLWLSQEFSSQIFQIDCEVDTGASCNMLPLYKVKAPFRNDLKLGKPTVNLKGYNDSPVGNLGSRIVYLYHGNKMFRVLCEVADSRGHMILGRKQAFIMELTQLGVIKEVREHTECFNSFVSVKKPDGSLRLCLDPKDLNQAIEESVESSQQTAFEAIKKEITSAPVLAYLYQSKASIIQSDALKKGLEAVLRQDDKPVIYASRALTEAEQSYSNIERELLSVVSALERFHHYVYGYTATVQTDHKPLVSVWKKSIACNSPRLQRPLLRLPNYWSYREEISAENGLLLKGHRLIVPEKLRTTVLQSIHEGHFGFEKMQLKAREAVFWPGITSDLLQTAQGCEVCQTFSKSQRRETPLLHEVPQGPWDKLGKCSSGPICCNGNRTAVIKHSSQNQVGD</sequence>
<dbReference type="Gene3D" id="1.10.340.70">
    <property type="match status" value="1"/>
</dbReference>
<evidence type="ECO:0000256" key="1">
    <source>
        <dbReference type="ARBA" id="ARBA00023268"/>
    </source>
</evidence>
<feature type="region of interest" description="Disordered" evidence="3">
    <location>
        <begin position="29"/>
        <end position="54"/>
    </location>
</feature>
<dbReference type="InterPro" id="IPR043502">
    <property type="entry name" value="DNA/RNA_pol_sf"/>
</dbReference>
<keyword evidence="2" id="KW-0862">Zinc</keyword>
<evidence type="ECO:0000256" key="2">
    <source>
        <dbReference type="PROSITE-ProRule" id="PRU00047"/>
    </source>
</evidence>
<feature type="compositionally biased region" description="Low complexity" evidence="3">
    <location>
        <begin position="72"/>
        <end position="83"/>
    </location>
</feature>
<evidence type="ECO:0000313" key="6">
    <source>
        <dbReference type="Proteomes" id="UP000225706"/>
    </source>
</evidence>
<dbReference type="EMBL" id="LSMT01000466">
    <property type="protein sequence ID" value="PFX17550.1"/>
    <property type="molecule type" value="Genomic_DNA"/>
</dbReference>
<dbReference type="InterPro" id="IPR050951">
    <property type="entry name" value="Retrovirus_Pol_polyprotein"/>
</dbReference>
<comment type="caution">
    <text evidence="5">The sequence shown here is derived from an EMBL/GenBank/DDBJ whole genome shotgun (WGS) entry which is preliminary data.</text>
</comment>
<dbReference type="PANTHER" id="PTHR37984:SF5">
    <property type="entry name" value="PROTEIN NYNRIN-LIKE"/>
    <property type="match status" value="1"/>
</dbReference>
<dbReference type="Pfam" id="PF17921">
    <property type="entry name" value="Integrase_H2C2"/>
    <property type="match status" value="1"/>
</dbReference>
<keyword evidence="1" id="KW-0511">Multifunctional enzyme</keyword>
<dbReference type="AlphaFoldDB" id="A0A2B4RM20"/>
<dbReference type="Proteomes" id="UP000225706">
    <property type="component" value="Unassembled WGS sequence"/>
</dbReference>
<dbReference type="FunFam" id="1.10.340.70:FF:000003">
    <property type="entry name" value="Protein CBG25708"/>
    <property type="match status" value="1"/>
</dbReference>
<dbReference type="Gene3D" id="4.10.60.10">
    <property type="entry name" value="Zinc finger, CCHC-type"/>
    <property type="match status" value="1"/>
</dbReference>
<dbReference type="GO" id="GO:0003676">
    <property type="term" value="F:nucleic acid binding"/>
    <property type="evidence" value="ECO:0007669"/>
    <property type="project" value="InterPro"/>
</dbReference>
<evidence type="ECO:0000259" key="4">
    <source>
        <dbReference type="PROSITE" id="PS50158"/>
    </source>
</evidence>
<dbReference type="InterPro" id="IPR041577">
    <property type="entry name" value="RT_RNaseH_2"/>
</dbReference>
<keyword evidence="2" id="KW-0479">Metal-binding</keyword>
<organism evidence="5 6">
    <name type="scientific">Stylophora pistillata</name>
    <name type="common">Smooth cauliflower coral</name>
    <dbReference type="NCBI Taxonomy" id="50429"/>
    <lineage>
        <taxon>Eukaryota</taxon>
        <taxon>Metazoa</taxon>
        <taxon>Cnidaria</taxon>
        <taxon>Anthozoa</taxon>
        <taxon>Hexacorallia</taxon>
        <taxon>Scleractinia</taxon>
        <taxon>Astrocoeniina</taxon>
        <taxon>Pocilloporidae</taxon>
        <taxon>Stylophora</taxon>
    </lineage>
</organism>
<dbReference type="STRING" id="50429.A0A2B4RM20"/>
<feature type="region of interest" description="Disordered" evidence="3">
    <location>
        <begin position="72"/>
        <end position="93"/>
    </location>
</feature>
<feature type="domain" description="CCHC-type" evidence="4">
    <location>
        <begin position="117"/>
        <end position="133"/>
    </location>
</feature>
<keyword evidence="2" id="KW-0863">Zinc-finger</keyword>
<dbReference type="GO" id="GO:0008270">
    <property type="term" value="F:zinc ion binding"/>
    <property type="evidence" value="ECO:0007669"/>
    <property type="project" value="UniProtKB-KW"/>
</dbReference>
<dbReference type="Gene3D" id="3.10.10.10">
    <property type="entry name" value="HIV Type 1 Reverse Transcriptase, subunit A, domain 1"/>
    <property type="match status" value="1"/>
</dbReference>